<evidence type="ECO:0008006" key="6">
    <source>
        <dbReference type="Google" id="ProtNLM"/>
    </source>
</evidence>
<accession>A0A2C5X8L6</accession>
<evidence type="ECO:0000313" key="4">
    <source>
        <dbReference type="EMBL" id="PHH61409.1"/>
    </source>
</evidence>
<dbReference type="PANTHER" id="PTHR33365">
    <property type="entry name" value="YALI0B05434P"/>
    <property type="match status" value="1"/>
</dbReference>
<dbReference type="PANTHER" id="PTHR33365:SF12">
    <property type="entry name" value="TAT PATHWAY SIGNAL SEQUENCE"/>
    <property type="match status" value="1"/>
</dbReference>
<keyword evidence="5" id="KW-1185">Reference proteome</keyword>
<feature type="transmembrane region" description="Helical" evidence="3">
    <location>
        <begin position="46"/>
        <end position="69"/>
    </location>
</feature>
<evidence type="ECO:0000256" key="2">
    <source>
        <dbReference type="SAM" id="MobiDB-lite"/>
    </source>
</evidence>
<evidence type="ECO:0000256" key="3">
    <source>
        <dbReference type="SAM" id="Phobius"/>
    </source>
</evidence>
<gene>
    <name evidence="4" type="ORF">CDD81_380</name>
</gene>
<dbReference type="STRING" id="1399860.A0A2C5X8L6"/>
<dbReference type="AlphaFoldDB" id="A0A2C5X8L6"/>
<keyword evidence="3" id="KW-1133">Transmembrane helix</keyword>
<keyword evidence="3" id="KW-0472">Membrane</keyword>
<evidence type="ECO:0000313" key="5">
    <source>
        <dbReference type="Proteomes" id="UP000226192"/>
    </source>
</evidence>
<dbReference type="Proteomes" id="UP000226192">
    <property type="component" value="Unassembled WGS sequence"/>
</dbReference>
<feature type="region of interest" description="Disordered" evidence="2">
    <location>
        <begin position="1"/>
        <end position="26"/>
    </location>
</feature>
<keyword evidence="3" id="KW-0812">Transmembrane</keyword>
<name>A0A2C5X8L6_9HYPO</name>
<dbReference type="Pfam" id="PF11807">
    <property type="entry name" value="UstYa"/>
    <property type="match status" value="1"/>
</dbReference>
<organism evidence="4 5">
    <name type="scientific">Ophiocordyceps australis</name>
    <dbReference type="NCBI Taxonomy" id="1399860"/>
    <lineage>
        <taxon>Eukaryota</taxon>
        <taxon>Fungi</taxon>
        <taxon>Dikarya</taxon>
        <taxon>Ascomycota</taxon>
        <taxon>Pezizomycotina</taxon>
        <taxon>Sordariomycetes</taxon>
        <taxon>Hypocreomycetidae</taxon>
        <taxon>Hypocreales</taxon>
        <taxon>Ophiocordycipitaceae</taxon>
        <taxon>Ophiocordyceps</taxon>
    </lineage>
</organism>
<proteinExistence type="inferred from homology"/>
<protein>
    <recommendedName>
        <fullName evidence="6">Tat pathway signal sequence</fullName>
    </recommendedName>
</protein>
<dbReference type="EMBL" id="NJET01000104">
    <property type="protein sequence ID" value="PHH61409.1"/>
    <property type="molecule type" value="Genomic_DNA"/>
</dbReference>
<comment type="similarity">
    <text evidence="1">Belongs to the ustYa family.</text>
</comment>
<evidence type="ECO:0000256" key="1">
    <source>
        <dbReference type="ARBA" id="ARBA00035112"/>
    </source>
</evidence>
<dbReference type="GO" id="GO:0043386">
    <property type="term" value="P:mycotoxin biosynthetic process"/>
    <property type="evidence" value="ECO:0007669"/>
    <property type="project" value="InterPro"/>
</dbReference>
<reference evidence="4 5" key="1">
    <citation type="submission" date="2017-06" db="EMBL/GenBank/DDBJ databases">
        <title>Ant-infecting Ophiocordyceps genomes reveal a high diversity of potential behavioral manipulation genes and a possible major role for enterotoxins.</title>
        <authorList>
            <person name="De Bekker C."/>
            <person name="Evans H.C."/>
            <person name="Brachmann A."/>
            <person name="Hughes D.P."/>
        </authorList>
    </citation>
    <scope>NUCLEOTIDE SEQUENCE [LARGE SCALE GENOMIC DNA]</scope>
    <source>
        <strain evidence="4 5">Map64</strain>
    </source>
</reference>
<comment type="caution">
    <text evidence="4">The sequence shown here is derived from an EMBL/GenBank/DDBJ whole genome shotgun (WGS) entry which is preliminary data.</text>
</comment>
<dbReference type="OrthoDB" id="3687641at2759"/>
<dbReference type="InterPro" id="IPR021765">
    <property type="entry name" value="UstYa-like"/>
</dbReference>
<sequence length="277" mass="31818">MPSPQKYSRLAWSKGVPKQESDTDDDADAQLLAEEHRKMAASKRHWAPWLVHGIIFFIYTAALIGLFLFSSRRESCVEKFNYYSPANAAISEDYVELTYNGSLWYQGLYKGPPTPEVNQAWEDLMAFGAIRVTAEDIQRVGHSLNAVQFPPEVGGGYLAVAVGTHHIHCLHYIWQDHHMDSFPDTAADKAGAPEMYERHYEHCVDFLRQGIMCNFDPGIIPYHWVRDHNQPTPDGNTRHKCVNWDYLQDWLKKRAVEMPEGFEWRQPPDAVSLDQNP</sequence>